<dbReference type="GeneID" id="70192684"/>
<dbReference type="AlphaFoldDB" id="A0A9P8YAW2"/>
<protein>
    <submittedName>
        <fullName evidence="2">Uncharacterized protein</fullName>
    </submittedName>
</protein>
<name>A0A9P8YAW2_9PEZI</name>
<evidence type="ECO:0000256" key="1">
    <source>
        <dbReference type="SAM" id="MobiDB-lite"/>
    </source>
</evidence>
<organism evidence="2 3">
    <name type="scientific">Microdochium trichocladiopsis</name>
    <dbReference type="NCBI Taxonomy" id="1682393"/>
    <lineage>
        <taxon>Eukaryota</taxon>
        <taxon>Fungi</taxon>
        <taxon>Dikarya</taxon>
        <taxon>Ascomycota</taxon>
        <taxon>Pezizomycotina</taxon>
        <taxon>Sordariomycetes</taxon>
        <taxon>Xylariomycetidae</taxon>
        <taxon>Xylariales</taxon>
        <taxon>Microdochiaceae</taxon>
        <taxon>Microdochium</taxon>
    </lineage>
</organism>
<accession>A0A9P8YAW2</accession>
<comment type="caution">
    <text evidence="2">The sequence shown here is derived from an EMBL/GenBank/DDBJ whole genome shotgun (WGS) entry which is preliminary data.</text>
</comment>
<reference evidence="2" key="1">
    <citation type="journal article" date="2021" name="Nat. Commun.">
        <title>Genetic determinants of endophytism in the Arabidopsis root mycobiome.</title>
        <authorList>
            <person name="Mesny F."/>
            <person name="Miyauchi S."/>
            <person name="Thiergart T."/>
            <person name="Pickel B."/>
            <person name="Atanasova L."/>
            <person name="Karlsson M."/>
            <person name="Huettel B."/>
            <person name="Barry K.W."/>
            <person name="Haridas S."/>
            <person name="Chen C."/>
            <person name="Bauer D."/>
            <person name="Andreopoulos W."/>
            <person name="Pangilinan J."/>
            <person name="LaButti K."/>
            <person name="Riley R."/>
            <person name="Lipzen A."/>
            <person name="Clum A."/>
            <person name="Drula E."/>
            <person name="Henrissat B."/>
            <person name="Kohler A."/>
            <person name="Grigoriev I.V."/>
            <person name="Martin F.M."/>
            <person name="Hacquard S."/>
        </authorList>
    </citation>
    <scope>NUCLEOTIDE SEQUENCE</scope>
    <source>
        <strain evidence="2">MPI-CAGE-CH-0230</strain>
    </source>
</reference>
<sequence>MMKIFLWRGDHHKASGCVQCKASRLHHQSPHKRLLSTPDIDSIWAPVGAWLHDMKTGKKQTTQWFGGGGAASRRPEPASVSRPRAPGTGYSGLGQEELFCLVQDITLALTKMMGSQLLIRSRGWRITACRAYSACCRSRRALLVCSIVSSGRQGRESSAPPLHPPPGGLQGSSVYALRVDDQGGAC</sequence>
<evidence type="ECO:0000313" key="3">
    <source>
        <dbReference type="Proteomes" id="UP000756346"/>
    </source>
</evidence>
<evidence type="ECO:0000313" key="2">
    <source>
        <dbReference type="EMBL" id="KAH7037291.1"/>
    </source>
</evidence>
<feature type="region of interest" description="Disordered" evidence="1">
    <location>
        <begin position="152"/>
        <end position="173"/>
    </location>
</feature>
<keyword evidence="3" id="KW-1185">Reference proteome</keyword>
<gene>
    <name evidence="2" type="ORF">B0I36DRAFT_63924</name>
</gene>
<feature type="region of interest" description="Disordered" evidence="1">
    <location>
        <begin position="62"/>
        <end position="86"/>
    </location>
</feature>
<proteinExistence type="predicted"/>
<dbReference type="Proteomes" id="UP000756346">
    <property type="component" value="Unassembled WGS sequence"/>
</dbReference>
<dbReference type="RefSeq" id="XP_046016412.1">
    <property type="nucleotide sequence ID" value="XM_046163138.1"/>
</dbReference>
<dbReference type="EMBL" id="JAGTJQ010000002">
    <property type="protein sequence ID" value="KAH7037291.1"/>
    <property type="molecule type" value="Genomic_DNA"/>
</dbReference>